<dbReference type="InterPro" id="IPR005379">
    <property type="entry name" value="FDM1-5/IDN2_XH"/>
</dbReference>
<reference evidence="3 4" key="1">
    <citation type="journal article" date="2023" name="G3 (Bethesda)">
        <title>A chromosome-length genome assembly and annotation of blackberry (Rubus argutus, cv. 'Hillquist').</title>
        <authorList>
            <person name="Bruna T."/>
            <person name="Aryal R."/>
            <person name="Dudchenko O."/>
            <person name="Sargent D.J."/>
            <person name="Mead D."/>
            <person name="Buti M."/>
            <person name="Cavallini A."/>
            <person name="Hytonen T."/>
            <person name="Andres J."/>
            <person name="Pham M."/>
            <person name="Weisz D."/>
            <person name="Mascagni F."/>
            <person name="Usai G."/>
            <person name="Natali L."/>
            <person name="Bassil N."/>
            <person name="Fernandez G.E."/>
            <person name="Lomsadze A."/>
            <person name="Armour M."/>
            <person name="Olukolu B."/>
            <person name="Poorten T."/>
            <person name="Britton C."/>
            <person name="Davik J."/>
            <person name="Ashrafi H."/>
            <person name="Aiden E.L."/>
            <person name="Borodovsky M."/>
            <person name="Worthington M."/>
        </authorList>
    </citation>
    <scope>NUCLEOTIDE SEQUENCE [LARGE SCALE GENOMIC DNA]</scope>
    <source>
        <strain evidence="3">PI 553951</strain>
    </source>
</reference>
<feature type="coiled-coil region" evidence="1">
    <location>
        <begin position="42"/>
        <end position="90"/>
    </location>
</feature>
<dbReference type="EMBL" id="JBEDUW010000003">
    <property type="protein sequence ID" value="KAK9940537.1"/>
    <property type="molecule type" value="Genomic_DNA"/>
</dbReference>
<accession>A0AAW1XV91</accession>
<evidence type="ECO:0000256" key="1">
    <source>
        <dbReference type="SAM" id="Coils"/>
    </source>
</evidence>
<evidence type="ECO:0000313" key="3">
    <source>
        <dbReference type="EMBL" id="KAK9940537.1"/>
    </source>
</evidence>
<dbReference type="Pfam" id="PF03469">
    <property type="entry name" value="XH"/>
    <property type="match status" value="1"/>
</dbReference>
<evidence type="ECO:0000259" key="2">
    <source>
        <dbReference type="Pfam" id="PF03469"/>
    </source>
</evidence>
<dbReference type="PANTHER" id="PTHR21596:SF23">
    <property type="entry name" value="FACTOR OF DNA METHYLATION 4"/>
    <property type="match status" value="1"/>
</dbReference>
<comment type="caution">
    <text evidence="3">The sequence shown here is derived from an EMBL/GenBank/DDBJ whole genome shotgun (WGS) entry which is preliminary data.</text>
</comment>
<evidence type="ECO:0000313" key="4">
    <source>
        <dbReference type="Proteomes" id="UP001457282"/>
    </source>
</evidence>
<dbReference type="AlphaFoldDB" id="A0AAW1XV91"/>
<gene>
    <name evidence="3" type="ORF">M0R45_017193</name>
</gene>
<dbReference type="InterPro" id="IPR045177">
    <property type="entry name" value="FDM1-5/IDN2"/>
</dbReference>
<protein>
    <recommendedName>
        <fullName evidence="2">Factor of DNA methylation 1-5/IDN2 domain-containing protein</fullName>
    </recommendedName>
</protein>
<keyword evidence="1" id="KW-0175">Coiled coil</keyword>
<keyword evidence="4" id="KW-1185">Reference proteome</keyword>
<sequence length="293" mass="34176">MYWILPSAHLENSFLEEDKALAKFEAAWKNLGRGLVVSEAPKYDFKKELEDSEAKRKELEIEIEQHKKHLQQMQRHKEKDELHRKNLELEVKTKEILDKFNEVKDDLEDREELNKVLTVMEREHRTELQAARKELINGLQGGSTSRSPPLVGLKRVGELDEKPFRTAIKKRLGPKRERVADINEKALVLCSQWEAYLKDPSWHPFKVTIDEGKEMEVIDDDDEKLNGLKMEFGDEVFEAVKTALVELNEYNPSGRYPVQELWNFDVGRKASLAEGVSHILKPPKQKKRRTTRP</sequence>
<dbReference type="Proteomes" id="UP001457282">
    <property type="component" value="Unassembled WGS sequence"/>
</dbReference>
<proteinExistence type="predicted"/>
<dbReference type="PANTHER" id="PTHR21596">
    <property type="entry name" value="RIBONUCLEASE P SUBUNIT P38"/>
    <property type="match status" value="1"/>
</dbReference>
<dbReference type="GO" id="GO:0080188">
    <property type="term" value="P:gene silencing by siRNA-directed DNA methylation"/>
    <property type="evidence" value="ECO:0007669"/>
    <property type="project" value="InterPro"/>
</dbReference>
<feature type="domain" description="Factor of DNA methylation 1-5/IDN2" evidence="2">
    <location>
        <begin position="154"/>
        <end position="289"/>
    </location>
</feature>
<name>A0AAW1XV91_RUBAR</name>
<organism evidence="3 4">
    <name type="scientific">Rubus argutus</name>
    <name type="common">Southern blackberry</name>
    <dbReference type="NCBI Taxonomy" id="59490"/>
    <lineage>
        <taxon>Eukaryota</taxon>
        <taxon>Viridiplantae</taxon>
        <taxon>Streptophyta</taxon>
        <taxon>Embryophyta</taxon>
        <taxon>Tracheophyta</taxon>
        <taxon>Spermatophyta</taxon>
        <taxon>Magnoliopsida</taxon>
        <taxon>eudicotyledons</taxon>
        <taxon>Gunneridae</taxon>
        <taxon>Pentapetalae</taxon>
        <taxon>rosids</taxon>
        <taxon>fabids</taxon>
        <taxon>Rosales</taxon>
        <taxon>Rosaceae</taxon>
        <taxon>Rosoideae</taxon>
        <taxon>Rosoideae incertae sedis</taxon>
        <taxon>Rubus</taxon>
    </lineage>
</organism>